<keyword evidence="3" id="KW-1185">Reference proteome</keyword>
<comment type="caution">
    <text evidence="2">The sequence shown here is derived from an EMBL/GenBank/DDBJ whole genome shotgun (WGS) entry which is preliminary data.</text>
</comment>
<keyword evidence="1" id="KW-0472">Membrane</keyword>
<evidence type="ECO:0000313" key="3">
    <source>
        <dbReference type="Proteomes" id="UP000726170"/>
    </source>
</evidence>
<accession>A0ABS6EJL7</accession>
<keyword evidence="1" id="KW-1133">Transmembrane helix</keyword>
<dbReference type="EMBL" id="JAHLQF010000003">
    <property type="protein sequence ID" value="MBU5485337.1"/>
    <property type="molecule type" value="Genomic_DNA"/>
</dbReference>
<evidence type="ECO:0000256" key="1">
    <source>
        <dbReference type="SAM" id="Phobius"/>
    </source>
</evidence>
<dbReference type="PANTHER" id="PTHR30093">
    <property type="entry name" value="GENERAL SECRETION PATHWAY PROTEIN G"/>
    <property type="match status" value="1"/>
</dbReference>
<dbReference type="InterPro" id="IPR012902">
    <property type="entry name" value="N_methyl_site"/>
</dbReference>
<protein>
    <submittedName>
        <fullName evidence="2">Type II secretion system protein GspG</fullName>
    </submittedName>
</protein>
<evidence type="ECO:0000313" key="2">
    <source>
        <dbReference type="EMBL" id="MBU5485337.1"/>
    </source>
</evidence>
<name>A0ABS6EJL7_9CLOT</name>
<dbReference type="Proteomes" id="UP000726170">
    <property type="component" value="Unassembled WGS sequence"/>
</dbReference>
<reference evidence="2 3" key="1">
    <citation type="submission" date="2021-06" db="EMBL/GenBank/DDBJ databases">
        <authorList>
            <person name="Sun Q."/>
            <person name="Li D."/>
        </authorList>
    </citation>
    <scope>NUCLEOTIDE SEQUENCE [LARGE SCALE GENOMIC DNA]</scope>
    <source>
        <strain evidence="2 3">MSJ-11</strain>
    </source>
</reference>
<dbReference type="NCBIfam" id="TIGR02532">
    <property type="entry name" value="IV_pilin_GFxxxE"/>
    <property type="match status" value="1"/>
</dbReference>
<keyword evidence="1" id="KW-0812">Transmembrane</keyword>
<dbReference type="Pfam" id="PF22434">
    <property type="entry name" value="PilW_C"/>
    <property type="match status" value="1"/>
</dbReference>
<dbReference type="Pfam" id="PF07963">
    <property type="entry name" value="N_methyl"/>
    <property type="match status" value="1"/>
</dbReference>
<sequence length="165" mass="17821">MKMKKVKKAFTLVELLVVIAIIAILAAIIAPNAFKAIEKSKVATAESDYRAIKTATLNFYSDTGRWVPTTDGTNKDSGLVTDITTTYPGWNGPYLEKWPTKNPWGGTYTIVNSPSDTVSLSISNVPKNAAERIDLDLDGVKNPGEGTVEYSTSGGTYTVTIKISQ</sequence>
<gene>
    <name evidence="2" type="ORF">KQI86_13420</name>
</gene>
<organism evidence="2 3">
    <name type="scientific">Clostridium mobile</name>
    <dbReference type="NCBI Taxonomy" id="2841512"/>
    <lineage>
        <taxon>Bacteria</taxon>
        <taxon>Bacillati</taxon>
        <taxon>Bacillota</taxon>
        <taxon>Clostridia</taxon>
        <taxon>Eubacteriales</taxon>
        <taxon>Clostridiaceae</taxon>
        <taxon>Clostridium</taxon>
    </lineage>
</organism>
<feature type="transmembrane region" description="Helical" evidence="1">
    <location>
        <begin position="12"/>
        <end position="34"/>
    </location>
</feature>
<proteinExistence type="predicted"/>